<evidence type="ECO:0000313" key="4">
    <source>
        <dbReference type="Proteomes" id="UP000053831"/>
    </source>
</evidence>
<dbReference type="Pfam" id="PF23394">
    <property type="entry name" value="DUF7102"/>
    <property type="match status" value="1"/>
</dbReference>
<dbReference type="Pfam" id="PF23395">
    <property type="entry name" value="SAM_6"/>
    <property type="match status" value="1"/>
</dbReference>
<dbReference type="Proteomes" id="UP000053831">
    <property type="component" value="Unassembled WGS sequence"/>
</dbReference>
<proteinExistence type="predicted"/>
<dbReference type="AlphaFoldDB" id="A0A0M8N941"/>
<dbReference type="EMBL" id="LGSR01000002">
    <property type="protein sequence ID" value="KOS23284.1"/>
    <property type="molecule type" value="Genomic_DNA"/>
</dbReference>
<reference evidence="3 4" key="1">
    <citation type="submission" date="2015-07" db="EMBL/GenBank/DDBJ databases">
        <title>The genome of the fungus Escovopsis weberi, a specialized disease agent of ant agriculture.</title>
        <authorList>
            <person name="de Man T.J."/>
            <person name="Stajich J.E."/>
            <person name="Kubicek C.P."/>
            <person name="Chenthamara K."/>
            <person name="Atanasova L."/>
            <person name="Druzhinina I.S."/>
            <person name="Birnbaum S."/>
            <person name="Barribeau S.M."/>
            <person name="Teiling C."/>
            <person name="Suen G."/>
            <person name="Currie C."/>
            <person name="Gerardo N.M."/>
        </authorList>
    </citation>
    <scope>NUCLEOTIDE SEQUENCE [LARGE SCALE GENOMIC DNA]</scope>
</reference>
<sequence>MAPLRERIKMVSQKYETLHVLVSESNPSGEFTNSLSPSDAAAYADLVRFAVALNAGLNVVLVPGADATLAKWVLSLMCRYSDQTASLERFLSAKDSSWERFLRQAGFNVVAAKVLAGSLLEDAGPLGLARYIVTPAQERISRYAGVLGGEKVIRSSSERLDPGWG</sequence>
<keyword evidence="4" id="KW-1185">Reference proteome</keyword>
<dbReference type="InterPro" id="IPR055528">
    <property type="entry name" value="DUF7102"/>
</dbReference>
<name>A0A0M8N941_ESCWE</name>
<feature type="domain" description="SAM-like" evidence="2">
    <location>
        <begin position="94"/>
        <end position="159"/>
    </location>
</feature>
<evidence type="ECO:0000313" key="3">
    <source>
        <dbReference type="EMBL" id="KOS23284.1"/>
    </source>
</evidence>
<organism evidence="3 4">
    <name type="scientific">Escovopsis weberi</name>
    <dbReference type="NCBI Taxonomy" id="150374"/>
    <lineage>
        <taxon>Eukaryota</taxon>
        <taxon>Fungi</taxon>
        <taxon>Dikarya</taxon>
        <taxon>Ascomycota</taxon>
        <taxon>Pezizomycotina</taxon>
        <taxon>Sordariomycetes</taxon>
        <taxon>Hypocreomycetidae</taxon>
        <taxon>Hypocreales</taxon>
        <taxon>Hypocreaceae</taxon>
        <taxon>Escovopsis</taxon>
    </lineage>
</organism>
<evidence type="ECO:0000259" key="1">
    <source>
        <dbReference type="Pfam" id="PF23394"/>
    </source>
</evidence>
<dbReference type="OrthoDB" id="3647246at2759"/>
<gene>
    <name evidence="3" type="ORF">ESCO_003988</name>
</gene>
<dbReference type="InterPro" id="IPR057559">
    <property type="entry name" value="SAM_6"/>
</dbReference>
<feature type="domain" description="DUF7102" evidence="1">
    <location>
        <begin position="3"/>
        <end position="83"/>
    </location>
</feature>
<accession>A0A0M8N941</accession>
<protein>
    <submittedName>
        <fullName evidence="3">Uncharacterized protein</fullName>
    </submittedName>
</protein>
<evidence type="ECO:0000259" key="2">
    <source>
        <dbReference type="Pfam" id="PF23395"/>
    </source>
</evidence>
<comment type="caution">
    <text evidence="3">The sequence shown here is derived from an EMBL/GenBank/DDBJ whole genome shotgun (WGS) entry which is preliminary data.</text>
</comment>